<evidence type="ECO:0000256" key="3">
    <source>
        <dbReference type="ARBA" id="ARBA00023125"/>
    </source>
</evidence>
<proteinExistence type="inferred from homology"/>
<accession>A0A248TLM0</accession>
<dbReference type="PANTHER" id="PTHR30419:SF28">
    <property type="entry name" value="HTH-TYPE TRANSCRIPTIONAL REGULATOR BSDA"/>
    <property type="match status" value="1"/>
</dbReference>
<feature type="domain" description="HTH lysR-type" evidence="5">
    <location>
        <begin position="1"/>
        <end position="58"/>
    </location>
</feature>
<evidence type="ECO:0000256" key="1">
    <source>
        <dbReference type="ARBA" id="ARBA00009437"/>
    </source>
</evidence>
<name>A0A248TLM0_9BACI</name>
<reference evidence="6 7" key="1">
    <citation type="submission" date="2017-08" db="EMBL/GenBank/DDBJ databases">
        <title>Complete Genome Sequence of Bacillus kochii Oregon-R-modENCODE STRAIN BDGP4, isolated from Drosophila melanogaster gut.</title>
        <authorList>
            <person name="Wan K.H."/>
            <person name="Yu C."/>
            <person name="Park S."/>
            <person name="Hammonds A.S."/>
            <person name="Booth B.W."/>
            <person name="Celniker S.E."/>
        </authorList>
    </citation>
    <scope>NUCLEOTIDE SEQUENCE [LARGE SCALE GENOMIC DNA]</scope>
    <source>
        <strain evidence="6 7">BDGP4</strain>
    </source>
</reference>
<dbReference type="GO" id="GO:0003700">
    <property type="term" value="F:DNA-binding transcription factor activity"/>
    <property type="evidence" value="ECO:0007669"/>
    <property type="project" value="InterPro"/>
</dbReference>
<protein>
    <submittedName>
        <fullName evidence="6">LysR family transcriptional regulator</fullName>
    </submittedName>
</protein>
<keyword evidence="4" id="KW-0804">Transcription</keyword>
<dbReference type="SUPFAM" id="SSF46785">
    <property type="entry name" value="Winged helix' DNA-binding domain"/>
    <property type="match status" value="1"/>
</dbReference>
<comment type="similarity">
    <text evidence="1">Belongs to the LysR transcriptional regulatory family.</text>
</comment>
<evidence type="ECO:0000313" key="6">
    <source>
        <dbReference type="EMBL" id="ASV69107.1"/>
    </source>
</evidence>
<dbReference type="CDD" id="cd05466">
    <property type="entry name" value="PBP2_LTTR_substrate"/>
    <property type="match status" value="1"/>
</dbReference>
<dbReference type="PANTHER" id="PTHR30419">
    <property type="entry name" value="HTH-TYPE TRANSCRIPTIONAL REGULATOR YBHD"/>
    <property type="match status" value="1"/>
</dbReference>
<dbReference type="Proteomes" id="UP000215137">
    <property type="component" value="Chromosome"/>
</dbReference>
<dbReference type="InterPro" id="IPR050950">
    <property type="entry name" value="HTH-type_LysR_regulators"/>
</dbReference>
<dbReference type="GO" id="GO:0005829">
    <property type="term" value="C:cytosol"/>
    <property type="evidence" value="ECO:0007669"/>
    <property type="project" value="TreeGrafter"/>
</dbReference>
<dbReference type="Pfam" id="PF03466">
    <property type="entry name" value="LysR_substrate"/>
    <property type="match status" value="1"/>
</dbReference>
<evidence type="ECO:0000256" key="4">
    <source>
        <dbReference type="ARBA" id="ARBA00023163"/>
    </source>
</evidence>
<dbReference type="Gene3D" id="3.40.190.290">
    <property type="match status" value="1"/>
</dbReference>
<dbReference type="PRINTS" id="PR00039">
    <property type="entry name" value="HTHLYSR"/>
</dbReference>
<dbReference type="AlphaFoldDB" id="A0A248TLM0"/>
<dbReference type="Pfam" id="PF00126">
    <property type="entry name" value="HTH_1"/>
    <property type="match status" value="1"/>
</dbReference>
<dbReference type="Gene3D" id="1.10.10.10">
    <property type="entry name" value="Winged helix-like DNA-binding domain superfamily/Winged helix DNA-binding domain"/>
    <property type="match status" value="1"/>
</dbReference>
<keyword evidence="2" id="KW-0805">Transcription regulation</keyword>
<dbReference type="InterPro" id="IPR005119">
    <property type="entry name" value="LysR_subst-bd"/>
</dbReference>
<keyword evidence="7" id="KW-1185">Reference proteome</keyword>
<dbReference type="FunFam" id="1.10.10.10:FF:000001">
    <property type="entry name" value="LysR family transcriptional regulator"/>
    <property type="match status" value="1"/>
</dbReference>
<dbReference type="OrthoDB" id="9803735at2"/>
<evidence type="ECO:0000313" key="7">
    <source>
        <dbReference type="Proteomes" id="UP000215137"/>
    </source>
</evidence>
<dbReference type="InterPro" id="IPR036388">
    <property type="entry name" value="WH-like_DNA-bd_sf"/>
</dbReference>
<dbReference type="InterPro" id="IPR000847">
    <property type="entry name" value="LysR_HTH_N"/>
</dbReference>
<dbReference type="KEGG" id="bko:CKF48_18455"/>
<gene>
    <name evidence="6" type="ORF">CKF48_18455</name>
</gene>
<dbReference type="EMBL" id="CP022983">
    <property type="protein sequence ID" value="ASV69107.1"/>
    <property type="molecule type" value="Genomic_DNA"/>
</dbReference>
<evidence type="ECO:0000259" key="5">
    <source>
        <dbReference type="PROSITE" id="PS50931"/>
    </source>
</evidence>
<evidence type="ECO:0000256" key="2">
    <source>
        <dbReference type="ARBA" id="ARBA00023015"/>
    </source>
</evidence>
<sequence>MELLQLRYFQKVAHLESITKAANELHVSQPALSKMIARLEHDLGASLFDRQGRTIRLNDFGRSYLNRINRVFFELEEGEREIEEMVTTQHRITSVSIALPHILPFFIGEFMKEHPNVHIKQYTGTAAAMKKQLEDGDIDFCISMRPIEGTEIEWMTLLDEEIFLSVPPDHHLAHRSSVHLNEVCNEVFINRPMGYDFRDLTDQFCSEAGFTPHTPLELEEAGAILRLIELGLGISFTPQLSLLQENLPKTVQLPITAPRCRRNIGLAWHKGRYFSQAATDLHQFTVRFFKHIALTYFDDQSVGD</sequence>
<dbReference type="PROSITE" id="PS50931">
    <property type="entry name" value="HTH_LYSR"/>
    <property type="match status" value="1"/>
</dbReference>
<dbReference type="SUPFAM" id="SSF53850">
    <property type="entry name" value="Periplasmic binding protein-like II"/>
    <property type="match status" value="1"/>
</dbReference>
<dbReference type="InterPro" id="IPR036390">
    <property type="entry name" value="WH_DNA-bd_sf"/>
</dbReference>
<keyword evidence="3" id="KW-0238">DNA-binding</keyword>
<dbReference type="GO" id="GO:0003677">
    <property type="term" value="F:DNA binding"/>
    <property type="evidence" value="ECO:0007669"/>
    <property type="project" value="UniProtKB-KW"/>
</dbReference>
<dbReference type="RefSeq" id="WP_095372671.1">
    <property type="nucleotide sequence ID" value="NZ_CP022983.1"/>
</dbReference>
<organism evidence="6 7">
    <name type="scientific">Cytobacillus kochii</name>
    <dbReference type="NCBI Taxonomy" id="859143"/>
    <lineage>
        <taxon>Bacteria</taxon>
        <taxon>Bacillati</taxon>
        <taxon>Bacillota</taxon>
        <taxon>Bacilli</taxon>
        <taxon>Bacillales</taxon>
        <taxon>Bacillaceae</taxon>
        <taxon>Cytobacillus</taxon>
    </lineage>
</organism>